<protein>
    <submittedName>
        <fullName evidence="2">Carotenoid biosynthesis protein</fullName>
    </submittedName>
</protein>
<keyword evidence="1" id="KW-1133">Transmembrane helix</keyword>
<feature type="transmembrane region" description="Helical" evidence="1">
    <location>
        <begin position="197"/>
        <end position="215"/>
    </location>
</feature>
<feature type="transmembrane region" description="Helical" evidence="1">
    <location>
        <begin position="76"/>
        <end position="98"/>
    </location>
</feature>
<organism evidence="2 3">
    <name type="scientific">Actinomycetospora chlora</name>
    <dbReference type="NCBI Taxonomy" id="663608"/>
    <lineage>
        <taxon>Bacteria</taxon>
        <taxon>Bacillati</taxon>
        <taxon>Actinomycetota</taxon>
        <taxon>Actinomycetes</taxon>
        <taxon>Pseudonocardiales</taxon>
        <taxon>Pseudonocardiaceae</taxon>
        <taxon>Actinomycetospora</taxon>
    </lineage>
</organism>
<keyword evidence="1" id="KW-0812">Transmembrane</keyword>
<keyword evidence="3" id="KW-1185">Reference proteome</keyword>
<dbReference type="PANTHER" id="PTHR39419:SF1">
    <property type="entry name" value="SLL0814 PROTEIN"/>
    <property type="match status" value="1"/>
</dbReference>
<feature type="transmembrane region" description="Helical" evidence="1">
    <location>
        <begin position="147"/>
        <end position="166"/>
    </location>
</feature>
<keyword evidence="1" id="KW-0472">Membrane</keyword>
<proteinExistence type="predicted"/>
<feature type="transmembrane region" description="Helical" evidence="1">
    <location>
        <begin position="251"/>
        <end position="269"/>
    </location>
</feature>
<sequence>MSRATLTASRTSHTRRPALRPTRHAVPWLLGAAVVGVQIAFPLTGGGTPAMTVAAVVLFALASVGHALLTRGPAAAAALVLVAGGGGLLVESVGLATGLPFGEYRYSGSLGAAVLGVPLVVPAAWTMMAYPALLVGRRLARALPLRWGHLTTTLLGAWALATWDVFLDPQMVEAGHWSWLDPTPALPGVPGIPVSNFAGWLLVALVMVALLDRVIADRPAADDALPLVLWLWTFLSSVLAAAVFFGRPSVALVGGVLMGLVGVPLIVALRRHGPDLRPRVLRRR</sequence>
<dbReference type="EMBL" id="BAABHO010000012">
    <property type="protein sequence ID" value="GAA4785449.1"/>
    <property type="molecule type" value="Genomic_DNA"/>
</dbReference>
<reference evidence="3" key="1">
    <citation type="journal article" date="2019" name="Int. J. Syst. Evol. Microbiol.">
        <title>The Global Catalogue of Microorganisms (GCM) 10K type strain sequencing project: providing services to taxonomists for standard genome sequencing and annotation.</title>
        <authorList>
            <consortium name="The Broad Institute Genomics Platform"/>
            <consortium name="The Broad Institute Genome Sequencing Center for Infectious Disease"/>
            <person name="Wu L."/>
            <person name="Ma J."/>
        </authorList>
    </citation>
    <scope>NUCLEOTIDE SEQUENCE [LARGE SCALE GENOMIC DNA]</scope>
    <source>
        <strain evidence="3">JCM 17979</strain>
    </source>
</reference>
<feature type="transmembrane region" description="Helical" evidence="1">
    <location>
        <begin position="25"/>
        <end position="44"/>
    </location>
</feature>
<evidence type="ECO:0000313" key="3">
    <source>
        <dbReference type="Proteomes" id="UP001500928"/>
    </source>
</evidence>
<feature type="transmembrane region" description="Helical" evidence="1">
    <location>
        <begin position="50"/>
        <end position="69"/>
    </location>
</feature>
<gene>
    <name evidence="2" type="ORF">GCM10023200_19220</name>
</gene>
<dbReference type="Proteomes" id="UP001500928">
    <property type="component" value="Unassembled WGS sequence"/>
</dbReference>
<feature type="transmembrane region" description="Helical" evidence="1">
    <location>
        <begin position="110"/>
        <end position="135"/>
    </location>
</feature>
<comment type="caution">
    <text evidence="2">The sequence shown here is derived from an EMBL/GenBank/DDBJ whole genome shotgun (WGS) entry which is preliminary data.</text>
</comment>
<accession>A0ABP9ASJ3</accession>
<evidence type="ECO:0000313" key="2">
    <source>
        <dbReference type="EMBL" id="GAA4785449.1"/>
    </source>
</evidence>
<dbReference type="PANTHER" id="PTHR39419">
    <property type="entry name" value="SLL0814 PROTEIN"/>
    <property type="match status" value="1"/>
</dbReference>
<evidence type="ECO:0000256" key="1">
    <source>
        <dbReference type="SAM" id="Phobius"/>
    </source>
</evidence>
<feature type="transmembrane region" description="Helical" evidence="1">
    <location>
        <begin position="227"/>
        <end position="245"/>
    </location>
</feature>
<dbReference type="InterPro" id="IPR007354">
    <property type="entry name" value="CruF-like"/>
</dbReference>
<name>A0ABP9ASJ3_9PSEU</name>
<dbReference type="RefSeq" id="WP_345413512.1">
    <property type="nucleotide sequence ID" value="NZ_BAABHO010000012.1"/>
</dbReference>
<dbReference type="Pfam" id="PF04240">
    <property type="entry name" value="Caroten_synth"/>
    <property type="match status" value="1"/>
</dbReference>